<dbReference type="Gene3D" id="3.90.1070.10">
    <property type="match status" value="1"/>
</dbReference>
<dbReference type="GO" id="GO:0000287">
    <property type="term" value="F:magnesium ion binding"/>
    <property type="evidence" value="ECO:0007669"/>
    <property type="project" value="TreeGrafter"/>
</dbReference>
<evidence type="ECO:0000313" key="1">
    <source>
        <dbReference type="EMBL" id="RAR77281.1"/>
    </source>
</evidence>
<proteinExistence type="predicted"/>
<name>A0A328YTE6_9BURK</name>
<keyword evidence="2" id="KW-1185">Reference proteome</keyword>
<accession>A0A328YTE6</accession>
<reference evidence="1 2" key="1">
    <citation type="submission" date="2018-06" db="EMBL/GenBank/DDBJ databases">
        <title>Genomic Encyclopedia of Archaeal and Bacterial Type Strains, Phase II (KMG-II): from individual species to whole genera.</title>
        <authorList>
            <person name="Goeker M."/>
        </authorList>
    </citation>
    <scope>NUCLEOTIDE SEQUENCE [LARGE SCALE GENOMIC DNA]</scope>
    <source>
        <strain evidence="1 2">CFPB 3232</strain>
    </source>
</reference>
<gene>
    <name evidence="1" type="ORF">AX018_103816</name>
</gene>
<dbReference type="Gene3D" id="3.40.50.1000">
    <property type="entry name" value="HAD superfamily/HAD-like"/>
    <property type="match status" value="1"/>
</dbReference>
<dbReference type="GO" id="GO:0016791">
    <property type="term" value="F:phosphatase activity"/>
    <property type="evidence" value="ECO:0007669"/>
    <property type="project" value="TreeGrafter"/>
</dbReference>
<sequence>MPSSPAPRPEMLPLDRWQPPAGLLGVFTDIDDTLTTEGRATADALDAIAALRRAGLHVIPVTGRPVGWSEPFAAAWLVDAIVAENGAVALTLQAPPAGAGPAVRVEAPAPGGGRVALHKLYRQDAATRTAQYARMQEVLARIEREIPGARRATDSPGRECDIAIDHSEFTHLPQDAIDRVVATMQAAGLHATVSSIHVNGWYGDHDKLEGARWIARTLLGRDLDAEIGRWVYVGDSTNDQRMFEAFPHSVGVANIARFVPRLAHRPRHVTRGERGAGFAEVAAAILGSFRPHVAVNTA</sequence>
<evidence type="ECO:0000313" key="2">
    <source>
        <dbReference type="Proteomes" id="UP000248856"/>
    </source>
</evidence>
<evidence type="ECO:0008006" key="3">
    <source>
        <dbReference type="Google" id="ProtNLM"/>
    </source>
</evidence>
<dbReference type="PANTHER" id="PTHR10000:SF8">
    <property type="entry name" value="HAD SUPERFAMILY HYDROLASE-LIKE, TYPE 3"/>
    <property type="match status" value="1"/>
</dbReference>
<dbReference type="Proteomes" id="UP000248856">
    <property type="component" value="Unassembled WGS sequence"/>
</dbReference>
<protein>
    <recommendedName>
        <fullName evidence="3">HAD family hydrolase</fullName>
    </recommendedName>
</protein>
<dbReference type="Pfam" id="PF08282">
    <property type="entry name" value="Hydrolase_3"/>
    <property type="match status" value="1"/>
</dbReference>
<dbReference type="EMBL" id="QLTA01000038">
    <property type="protein sequence ID" value="RAR77281.1"/>
    <property type="molecule type" value="Genomic_DNA"/>
</dbReference>
<dbReference type="GO" id="GO:0005829">
    <property type="term" value="C:cytosol"/>
    <property type="evidence" value="ECO:0007669"/>
    <property type="project" value="TreeGrafter"/>
</dbReference>
<comment type="caution">
    <text evidence="1">The sequence shown here is derived from an EMBL/GenBank/DDBJ whole genome shotgun (WGS) entry which is preliminary data.</text>
</comment>
<dbReference type="InterPro" id="IPR036412">
    <property type="entry name" value="HAD-like_sf"/>
</dbReference>
<dbReference type="AlphaFoldDB" id="A0A328YTE6"/>
<dbReference type="InterPro" id="IPR023214">
    <property type="entry name" value="HAD_sf"/>
</dbReference>
<organism evidence="1 2">
    <name type="scientific">Paracidovorax anthurii</name>
    <dbReference type="NCBI Taxonomy" id="78229"/>
    <lineage>
        <taxon>Bacteria</taxon>
        <taxon>Pseudomonadati</taxon>
        <taxon>Pseudomonadota</taxon>
        <taxon>Betaproteobacteria</taxon>
        <taxon>Burkholderiales</taxon>
        <taxon>Comamonadaceae</taxon>
        <taxon>Paracidovorax</taxon>
    </lineage>
</organism>
<dbReference type="PANTHER" id="PTHR10000">
    <property type="entry name" value="PHOSPHOSERINE PHOSPHATASE"/>
    <property type="match status" value="1"/>
</dbReference>
<dbReference type="SUPFAM" id="SSF56784">
    <property type="entry name" value="HAD-like"/>
    <property type="match status" value="1"/>
</dbReference>